<sequence>MNCFALPTATVSSVRLRESQTQQHGHPRTHRAVRNGVVACPGRRVFGYAGGADVVLRFNESGGRLQGIISGRSRRGKTEYRRLVGIWGKRINARTGKDGPAAARGHRAKATGDWRLVTDPLASWAAHRKDTQRPKTKDQTKDQRPKTKDAKTRKKPHMTPSGLADQGPAAADLVGC</sequence>
<comment type="caution">
    <text evidence="2">The sequence shown here is derived from an EMBL/GenBank/DDBJ whole genome shotgun (WGS) entry which is preliminary data.</text>
</comment>
<dbReference type="Proteomes" id="UP000799776">
    <property type="component" value="Unassembled WGS sequence"/>
</dbReference>
<dbReference type="AlphaFoldDB" id="A0A9P4LZY7"/>
<organism evidence="2 3">
    <name type="scientific">Saccharata proteae CBS 121410</name>
    <dbReference type="NCBI Taxonomy" id="1314787"/>
    <lineage>
        <taxon>Eukaryota</taxon>
        <taxon>Fungi</taxon>
        <taxon>Dikarya</taxon>
        <taxon>Ascomycota</taxon>
        <taxon>Pezizomycotina</taxon>
        <taxon>Dothideomycetes</taxon>
        <taxon>Dothideomycetes incertae sedis</taxon>
        <taxon>Botryosphaeriales</taxon>
        <taxon>Saccharataceae</taxon>
        <taxon>Saccharata</taxon>
    </lineage>
</organism>
<evidence type="ECO:0000256" key="1">
    <source>
        <dbReference type="SAM" id="MobiDB-lite"/>
    </source>
</evidence>
<feature type="region of interest" description="Disordered" evidence="1">
    <location>
        <begin position="122"/>
        <end position="176"/>
    </location>
</feature>
<reference evidence="2" key="1">
    <citation type="journal article" date="2020" name="Stud. Mycol.">
        <title>101 Dothideomycetes genomes: a test case for predicting lifestyles and emergence of pathogens.</title>
        <authorList>
            <person name="Haridas S."/>
            <person name="Albert R."/>
            <person name="Binder M."/>
            <person name="Bloem J."/>
            <person name="Labutti K."/>
            <person name="Salamov A."/>
            <person name="Andreopoulos B."/>
            <person name="Baker S."/>
            <person name="Barry K."/>
            <person name="Bills G."/>
            <person name="Bluhm B."/>
            <person name="Cannon C."/>
            <person name="Castanera R."/>
            <person name="Culley D."/>
            <person name="Daum C."/>
            <person name="Ezra D."/>
            <person name="Gonzalez J."/>
            <person name="Henrissat B."/>
            <person name="Kuo A."/>
            <person name="Liang C."/>
            <person name="Lipzen A."/>
            <person name="Lutzoni F."/>
            <person name="Magnuson J."/>
            <person name="Mondo S."/>
            <person name="Nolan M."/>
            <person name="Ohm R."/>
            <person name="Pangilinan J."/>
            <person name="Park H.-J."/>
            <person name="Ramirez L."/>
            <person name="Alfaro M."/>
            <person name="Sun H."/>
            <person name="Tritt A."/>
            <person name="Yoshinaga Y."/>
            <person name="Zwiers L.-H."/>
            <person name="Turgeon B."/>
            <person name="Goodwin S."/>
            <person name="Spatafora J."/>
            <person name="Crous P."/>
            <person name="Grigoriev I."/>
        </authorList>
    </citation>
    <scope>NUCLEOTIDE SEQUENCE</scope>
    <source>
        <strain evidence="2">CBS 121410</strain>
    </source>
</reference>
<evidence type="ECO:0000313" key="2">
    <source>
        <dbReference type="EMBL" id="KAF2087388.1"/>
    </source>
</evidence>
<proteinExistence type="predicted"/>
<feature type="compositionally biased region" description="Basic and acidic residues" evidence="1">
    <location>
        <begin position="127"/>
        <end position="150"/>
    </location>
</feature>
<accession>A0A9P4LZY7</accession>
<keyword evidence="3" id="KW-1185">Reference proteome</keyword>
<protein>
    <submittedName>
        <fullName evidence="2">Uncharacterized protein</fullName>
    </submittedName>
</protein>
<evidence type="ECO:0000313" key="3">
    <source>
        <dbReference type="Proteomes" id="UP000799776"/>
    </source>
</evidence>
<name>A0A9P4LZY7_9PEZI</name>
<dbReference type="EMBL" id="ML978720">
    <property type="protein sequence ID" value="KAF2087388.1"/>
    <property type="molecule type" value="Genomic_DNA"/>
</dbReference>
<gene>
    <name evidence="2" type="ORF">K490DRAFT_56994</name>
</gene>